<proteinExistence type="predicted"/>
<sequence length="270" mass="29766">MQKIRLRVLLTAVIAVLALASFTACQGASQNQETSQQTEITPDATPAVEETPVVEEGVTLDEGSLGELEYLITLPKDYDSNADRSWPVLVYLHHSGAGSMSYAKYYKLYQLVEDQGYSFITISPLTKVSWLSNEDDVISIVRNALNKYKADPTKVYITGGSIGGNATWTFAAKHPDLFAAAAPFSSGASTDLAANLIDMPILAFHNKNDSITPVKKTQEMVDAVKNAGGKDIKFTIYEGKDDIKHDSWTKTFKNPDFYKWLLEHTSKNTQ</sequence>
<dbReference type="PANTHER" id="PTHR43037:SF5">
    <property type="entry name" value="FERULOYL ESTERASE"/>
    <property type="match status" value="1"/>
</dbReference>
<evidence type="ECO:0000256" key="1">
    <source>
        <dbReference type="ARBA" id="ARBA00022729"/>
    </source>
</evidence>
<organism evidence="5 6">
    <name type="scientific">Candidatus Cohnella colombiensis</name>
    <dbReference type="NCBI Taxonomy" id="3121368"/>
    <lineage>
        <taxon>Bacteria</taxon>
        <taxon>Bacillati</taxon>
        <taxon>Bacillota</taxon>
        <taxon>Bacilli</taxon>
        <taxon>Bacillales</taxon>
        <taxon>Paenibacillaceae</taxon>
        <taxon>Cohnella</taxon>
    </lineage>
</organism>
<feature type="signal peptide" evidence="3">
    <location>
        <begin position="1"/>
        <end position="27"/>
    </location>
</feature>
<evidence type="ECO:0000256" key="3">
    <source>
        <dbReference type="SAM" id="SignalP"/>
    </source>
</evidence>
<reference evidence="5" key="1">
    <citation type="submission" date="2023-03" db="EMBL/GenBank/DDBJ databases">
        <title>Andean soil-derived lignocellulolytic bacterial consortium as a source of novel taxa and putative plastic-active enzymes.</title>
        <authorList>
            <person name="Diaz-Garcia L."/>
            <person name="Chuvochina M."/>
            <person name="Feuerriegel G."/>
            <person name="Bunk B."/>
            <person name="Sproer C."/>
            <person name="Streit W.R."/>
            <person name="Rodriguez L.M."/>
            <person name="Overmann J."/>
            <person name="Jimenez D.J."/>
        </authorList>
    </citation>
    <scope>NUCLEOTIDE SEQUENCE</scope>
    <source>
        <strain evidence="5">MAG 2441</strain>
    </source>
</reference>
<keyword evidence="1 3" id="KW-0732">Signal</keyword>
<dbReference type="GO" id="GO:0016787">
    <property type="term" value="F:hydrolase activity"/>
    <property type="evidence" value="ECO:0007669"/>
    <property type="project" value="UniProtKB-KW"/>
</dbReference>
<feature type="chain" id="PRO_5041738489" evidence="3">
    <location>
        <begin position="28"/>
        <end position="270"/>
    </location>
</feature>
<evidence type="ECO:0000313" key="6">
    <source>
        <dbReference type="Proteomes" id="UP001178662"/>
    </source>
</evidence>
<dbReference type="EMBL" id="CP119317">
    <property type="protein sequence ID" value="WEK54386.1"/>
    <property type="molecule type" value="Genomic_DNA"/>
</dbReference>
<keyword evidence="2" id="KW-0378">Hydrolase</keyword>
<dbReference type="Proteomes" id="UP001178662">
    <property type="component" value="Chromosome"/>
</dbReference>
<accession>A0AA95EWW0</accession>
<dbReference type="InterPro" id="IPR002925">
    <property type="entry name" value="Dienelactn_hydro"/>
</dbReference>
<dbReference type="PROSITE" id="PS51257">
    <property type="entry name" value="PROKAR_LIPOPROTEIN"/>
    <property type="match status" value="1"/>
</dbReference>
<dbReference type="Gene3D" id="3.40.50.1820">
    <property type="entry name" value="alpha/beta hydrolase"/>
    <property type="match status" value="1"/>
</dbReference>
<evidence type="ECO:0000313" key="5">
    <source>
        <dbReference type="EMBL" id="WEK54386.1"/>
    </source>
</evidence>
<dbReference type="InterPro" id="IPR050955">
    <property type="entry name" value="Plant_Biomass_Hydrol_Est"/>
</dbReference>
<dbReference type="SUPFAM" id="SSF53474">
    <property type="entry name" value="alpha/beta-Hydrolases"/>
    <property type="match status" value="1"/>
</dbReference>
<name>A0AA95EWW0_9BACL</name>
<feature type="domain" description="Dienelactone hydrolase" evidence="4">
    <location>
        <begin position="126"/>
        <end position="239"/>
    </location>
</feature>
<evidence type="ECO:0000256" key="2">
    <source>
        <dbReference type="ARBA" id="ARBA00022801"/>
    </source>
</evidence>
<protein>
    <submittedName>
        <fullName evidence="5">Prolyl oligopeptidase family serine peptidase</fullName>
    </submittedName>
</protein>
<dbReference type="Pfam" id="PF01738">
    <property type="entry name" value="DLH"/>
    <property type="match status" value="1"/>
</dbReference>
<gene>
    <name evidence="5" type="ORF">P0Y55_17910</name>
</gene>
<dbReference type="PANTHER" id="PTHR43037">
    <property type="entry name" value="UNNAMED PRODUCT-RELATED"/>
    <property type="match status" value="1"/>
</dbReference>
<keyword evidence="6" id="KW-1185">Reference proteome</keyword>
<evidence type="ECO:0000259" key="4">
    <source>
        <dbReference type="Pfam" id="PF01738"/>
    </source>
</evidence>
<dbReference type="InterPro" id="IPR029058">
    <property type="entry name" value="AB_hydrolase_fold"/>
</dbReference>
<dbReference type="AlphaFoldDB" id="A0AA95EWW0"/>